<dbReference type="InterPro" id="IPR050905">
    <property type="entry name" value="Plant_NBS-LRR"/>
</dbReference>
<sequence length="344" mass="40012">MNFNWKSQLLADSALQRIGFDPATAWNIVAVVSKDVHEIGKATIAIEFCEMKRVHLENLPNLRSFSSGNLVEWQSLENVVVNQCPNFKKFGLGMIKKSQLKSIFIQGYEGRIVDIDNKVVAYLFDLLDDKFSMSTEYNVSDDEELRKTILNLQSSHFTNLQVLWAKNCKERLNDFLSILLVRSRKIEVINIEECTSIYYFLFDTIEPYHERDGDIDAEKLHQLKELIIEACEALFTIFESHDDRPRTKFPLLSKVKFKSLPNLRQIYKEIISSDISEDEKVPIIFPELECLVMKDLPMLVNFYKQSRTLCWPKLNTVREVDARGKNLKSYYQEIGVEGIPYFIV</sequence>
<evidence type="ECO:0000313" key="2">
    <source>
        <dbReference type="EMBL" id="KAK7333526.1"/>
    </source>
</evidence>
<comment type="caution">
    <text evidence="2">The sequence shown here is derived from an EMBL/GenBank/DDBJ whole genome shotgun (WGS) entry which is preliminary data.</text>
</comment>
<dbReference type="Proteomes" id="UP001374584">
    <property type="component" value="Unassembled WGS sequence"/>
</dbReference>
<accession>A0AAN9LD04</accession>
<gene>
    <name evidence="2" type="ORF">VNO80_30301</name>
</gene>
<dbReference type="PANTHER" id="PTHR33463:SF209">
    <property type="entry name" value="DISEASE RESISTANCE PROTEIN RPS2-LIKE"/>
    <property type="match status" value="1"/>
</dbReference>
<keyword evidence="3" id="KW-1185">Reference proteome</keyword>
<reference evidence="2 3" key="1">
    <citation type="submission" date="2024-01" db="EMBL/GenBank/DDBJ databases">
        <title>The genomes of 5 underutilized Papilionoideae crops provide insights into root nodulation and disease resistanc.</title>
        <authorList>
            <person name="Jiang F."/>
        </authorList>
    </citation>
    <scope>NUCLEOTIDE SEQUENCE [LARGE SCALE GENOMIC DNA]</scope>
    <source>
        <strain evidence="2">JINMINGXINNONG_FW02</strain>
        <tissue evidence="2">Leaves</tissue>
    </source>
</reference>
<protein>
    <submittedName>
        <fullName evidence="2">Uncharacterized protein</fullName>
    </submittedName>
</protein>
<evidence type="ECO:0000256" key="1">
    <source>
        <dbReference type="ARBA" id="ARBA00022821"/>
    </source>
</evidence>
<dbReference type="SUPFAM" id="SSF52047">
    <property type="entry name" value="RNI-like"/>
    <property type="match status" value="1"/>
</dbReference>
<dbReference type="EMBL" id="JAYMYR010000011">
    <property type="protein sequence ID" value="KAK7333526.1"/>
    <property type="molecule type" value="Genomic_DNA"/>
</dbReference>
<name>A0AAN9LD04_PHACN</name>
<organism evidence="2 3">
    <name type="scientific">Phaseolus coccineus</name>
    <name type="common">Scarlet runner bean</name>
    <name type="synonym">Phaseolus multiflorus</name>
    <dbReference type="NCBI Taxonomy" id="3886"/>
    <lineage>
        <taxon>Eukaryota</taxon>
        <taxon>Viridiplantae</taxon>
        <taxon>Streptophyta</taxon>
        <taxon>Embryophyta</taxon>
        <taxon>Tracheophyta</taxon>
        <taxon>Spermatophyta</taxon>
        <taxon>Magnoliopsida</taxon>
        <taxon>eudicotyledons</taxon>
        <taxon>Gunneridae</taxon>
        <taxon>Pentapetalae</taxon>
        <taxon>rosids</taxon>
        <taxon>fabids</taxon>
        <taxon>Fabales</taxon>
        <taxon>Fabaceae</taxon>
        <taxon>Papilionoideae</taxon>
        <taxon>50 kb inversion clade</taxon>
        <taxon>NPAAA clade</taxon>
        <taxon>indigoferoid/millettioid clade</taxon>
        <taxon>Phaseoleae</taxon>
        <taxon>Phaseolus</taxon>
    </lineage>
</organism>
<proteinExistence type="predicted"/>
<dbReference type="AlphaFoldDB" id="A0AAN9LD04"/>
<keyword evidence="1" id="KW-0611">Plant defense</keyword>
<dbReference type="PANTHER" id="PTHR33463">
    <property type="entry name" value="NB-ARC DOMAIN-CONTAINING PROTEIN-RELATED"/>
    <property type="match status" value="1"/>
</dbReference>
<evidence type="ECO:0000313" key="3">
    <source>
        <dbReference type="Proteomes" id="UP001374584"/>
    </source>
</evidence>